<dbReference type="SUPFAM" id="SSF53474">
    <property type="entry name" value="alpha/beta-Hydrolases"/>
    <property type="match status" value="1"/>
</dbReference>
<organism evidence="2 3">
    <name type="scientific">Rhabdonatronobacter sediminivivens</name>
    <dbReference type="NCBI Taxonomy" id="2743469"/>
    <lineage>
        <taxon>Bacteria</taxon>
        <taxon>Pseudomonadati</taxon>
        <taxon>Pseudomonadota</taxon>
        <taxon>Alphaproteobacteria</taxon>
        <taxon>Rhodobacterales</taxon>
        <taxon>Paracoccaceae</taxon>
        <taxon>Rhabdonatronobacter</taxon>
    </lineage>
</organism>
<gene>
    <name evidence="2" type="ORF">HUK65_01725</name>
</gene>
<dbReference type="GO" id="GO:0016787">
    <property type="term" value="F:hydrolase activity"/>
    <property type="evidence" value="ECO:0007669"/>
    <property type="project" value="UniProtKB-KW"/>
</dbReference>
<proteinExistence type="predicted"/>
<keyword evidence="3" id="KW-1185">Reference proteome</keyword>
<dbReference type="Proteomes" id="UP000529417">
    <property type="component" value="Unassembled WGS sequence"/>
</dbReference>
<reference evidence="2 3" key="1">
    <citation type="journal article" date="2000" name="Arch. Microbiol.">
        <title>Rhodobaca bogoriensis gen. nov. and sp. nov., an alkaliphilic purple nonsulfur bacterium from African Rift Valley soda lakes.</title>
        <authorList>
            <person name="Milford A.D."/>
            <person name="Achenbach L.A."/>
            <person name="Jung D.O."/>
            <person name="Madigan M.T."/>
        </authorList>
    </citation>
    <scope>NUCLEOTIDE SEQUENCE [LARGE SCALE GENOMIC DNA]</scope>
    <source>
        <strain evidence="2 3">2376</strain>
    </source>
</reference>
<evidence type="ECO:0000259" key="1">
    <source>
        <dbReference type="Pfam" id="PF00561"/>
    </source>
</evidence>
<name>A0A7Z0HWZ2_9RHOB</name>
<accession>A0A7Z0HWZ2</accession>
<dbReference type="RefSeq" id="WP_179904393.1">
    <property type="nucleotide sequence ID" value="NZ_JACBXS010000002.1"/>
</dbReference>
<dbReference type="Pfam" id="PF00561">
    <property type="entry name" value="Abhydrolase_1"/>
    <property type="match status" value="1"/>
</dbReference>
<protein>
    <submittedName>
        <fullName evidence="2">Alpha/beta fold hydrolase</fullName>
    </submittedName>
</protein>
<comment type="caution">
    <text evidence="2">The sequence shown here is derived from an EMBL/GenBank/DDBJ whole genome shotgun (WGS) entry which is preliminary data.</text>
</comment>
<evidence type="ECO:0000313" key="3">
    <source>
        <dbReference type="Proteomes" id="UP000529417"/>
    </source>
</evidence>
<evidence type="ECO:0000313" key="2">
    <source>
        <dbReference type="EMBL" id="NYS23695.1"/>
    </source>
</evidence>
<dbReference type="EMBL" id="JACBXS010000002">
    <property type="protein sequence ID" value="NYS23695.1"/>
    <property type="molecule type" value="Genomic_DNA"/>
</dbReference>
<sequence>MTTLWRFALAAALLYAGVVAALALTQTALIFPRWAMSGAESRLPSDTRRLQVDRPGGVTLHGMDLPGPRDDLPVILGFGGNAWPADALANYLRAAMPDHRIVVFHYRGYGPSSGRPSARALAEDALAIHDHLQARNVVAVGLSLGSGPAAHLAARRDLAGLVLVSPFDSLTNLAQGHYPWAPVRLLLRHRMEVARDLEGVQAPVALIAAGSDTIIPAQRTAPLREVASNLVLDRTIPGAGHNTLYEHPDFVPTLRAAVARMIPP</sequence>
<dbReference type="InterPro" id="IPR029058">
    <property type="entry name" value="AB_hydrolase_fold"/>
</dbReference>
<dbReference type="PANTHER" id="PTHR12277">
    <property type="entry name" value="ALPHA/BETA HYDROLASE DOMAIN-CONTAINING PROTEIN"/>
    <property type="match status" value="1"/>
</dbReference>
<dbReference type="Gene3D" id="3.40.50.1820">
    <property type="entry name" value="alpha/beta hydrolase"/>
    <property type="match status" value="1"/>
</dbReference>
<feature type="domain" description="AB hydrolase-1" evidence="1">
    <location>
        <begin position="77"/>
        <end position="168"/>
    </location>
</feature>
<dbReference type="AlphaFoldDB" id="A0A7Z0HWZ2"/>
<keyword evidence="2" id="KW-0378">Hydrolase</keyword>
<dbReference type="InterPro" id="IPR000073">
    <property type="entry name" value="AB_hydrolase_1"/>
</dbReference>